<organism evidence="1">
    <name type="scientific">marine sediment metagenome</name>
    <dbReference type="NCBI Taxonomy" id="412755"/>
    <lineage>
        <taxon>unclassified sequences</taxon>
        <taxon>metagenomes</taxon>
        <taxon>ecological metagenomes</taxon>
    </lineage>
</organism>
<proteinExistence type="predicted"/>
<reference evidence="1" key="1">
    <citation type="journal article" date="2015" name="Nature">
        <title>Complex archaea that bridge the gap between prokaryotes and eukaryotes.</title>
        <authorList>
            <person name="Spang A."/>
            <person name="Saw J.H."/>
            <person name="Jorgensen S.L."/>
            <person name="Zaremba-Niedzwiedzka K."/>
            <person name="Martijn J."/>
            <person name="Lind A.E."/>
            <person name="van Eijk R."/>
            <person name="Schleper C."/>
            <person name="Guy L."/>
            <person name="Ettema T.J."/>
        </authorList>
    </citation>
    <scope>NUCLEOTIDE SEQUENCE</scope>
</reference>
<name>A0A0F9M6Z2_9ZZZZ</name>
<gene>
    <name evidence="1" type="ORF">LCGC14_1191870</name>
</gene>
<dbReference type="EMBL" id="LAZR01006055">
    <property type="protein sequence ID" value="KKM95086.1"/>
    <property type="molecule type" value="Genomic_DNA"/>
</dbReference>
<comment type="caution">
    <text evidence="1">The sequence shown here is derived from an EMBL/GenBank/DDBJ whole genome shotgun (WGS) entry which is preliminary data.</text>
</comment>
<protein>
    <submittedName>
        <fullName evidence="1">Uncharacterized protein</fullName>
    </submittedName>
</protein>
<accession>A0A0F9M6Z2</accession>
<dbReference type="AlphaFoldDB" id="A0A0F9M6Z2"/>
<evidence type="ECO:0000313" key="1">
    <source>
        <dbReference type="EMBL" id="KKM95086.1"/>
    </source>
</evidence>
<sequence length="111" mass="12480">MTLVEKIASGIDYYLHRVAELTEERRLELGNPEWMDYTEQDKIAKNEAAKGILQAILSDSIVEIEVGAELPKNPHTNRRDVSDYGLGLMNGYDQALKDMANWVKEKDGGGK</sequence>